<evidence type="ECO:0000259" key="1">
    <source>
        <dbReference type="Pfam" id="PF13672"/>
    </source>
</evidence>
<dbReference type="EMBL" id="JARLKY010000110">
    <property type="protein sequence ID" value="MEC0232014.1"/>
    <property type="molecule type" value="Genomic_DNA"/>
</dbReference>
<evidence type="ECO:0000313" key="2">
    <source>
        <dbReference type="EMBL" id="MEC0232014.1"/>
    </source>
</evidence>
<name>A0ABU6GH96_9BACL</name>
<evidence type="ECO:0000313" key="3">
    <source>
        <dbReference type="Proteomes" id="UP001338137"/>
    </source>
</evidence>
<feature type="domain" description="PPM-type phosphatase" evidence="1">
    <location>
        <begin position="15"/>
        <end position="228"/>
    </location>
</feature>
<dbReference type="SUPFAM" id="SSF81606">
    <property type="entry name" value="PP2C-like"/>
    <property type="match status" value="1"/>
</dbReference>
<comment type="caution">
    <text evidence="2">The sequence shown here is derived from an EMBL/GenBank/DDBJ whole genome shotgun (WGS) entry which is preliminary data.</text>
</comment>
<organism evidence="2 3">
    <name type="scientific">Paenibacillus alba</name>
    <dbReference type="NCBI Taxonomy" id="1197127"/>
    <lineage>
        <taxon>Bacteria</taxon>
        <taxon>Bacillati</taxon>
        <taxon>Bacillota</taxon>
        <taxon>Bacilli</taxon>
        <taxon>Bacillales</taxon>
        <taxon>Paenibacillaceae</taxon>
        <taxon>Paenibacillus</taxon>
    </lineage>
</organism>
<dbReference type="InterPro" id="IPR036457">
    <property type="entry name" value="PPM-type-like_dom_sf"/>
</dbReference>
<reference evidence="2 3" key="1">
    <citation type="submission" date="2023-03" db="EMBL/GenBank/DDBJ databases">
        <title>Bacillus Genome Sequencing.</title>
        <authorList>
            <person name="Dunlap C."/>
        </authorList>
    </citation>
    <scope>NUCLEOTIDE SEQUENCE [LARGE SCALE GENOMIC DNA]</scope>
    <source>
        <strain evidence="2 3">BD-533</strain>
    </source>
</reference>
<gene>
    <name evidence="2" type="ORF">P4I72_33455</name>
</gene>
<dbReference type="Proteomes" id="UP001338137">
    <property type="component" value="Unassembled WGS sequence"/>
</dbReference>
<accession>A0ABU6GH96</accession>
<dbReference type="InterPro" id="IPR001932">
    <property type="entry name" value="PPM-type_phosphatase-like_dom"/>
</dbReference>
<dbReference type="RefSeq" id="WP_326076122.1">
    <property type="nucleotide sequence ID" value="NZ_JARLKY010000110.1"/>
</dbReference>
<keyword evidence="3" id="KW-1185">Reference proteome</keyword>
<proteinExistence type="predicted"/>
<dbReference type="Gene3D" id="3.60.40.10">
    <property type="entry name" value="PPM-type phosphatase domain"/>
    <property type="match status" value="1"/>
</dbReference>
<protein>
    <submittedName>
        <fullName evidence="2">Protein phosphatase 2C domain-containing protein</fullName>
    </submittedName>
</protein>
<sequence>MKFDWISIQGTAAWNEDAVVVNETHALYAVIDGATSLVPFRGPNQETGGRLASQLIKQFLESKSLRGDEELADLLHQANEKLHNEMVASGIDITVKEQLWTASIALIRVTETHIEYVQSGDCMIYAKYADGSVRSVTRDHVAHIDHQSKLLWEQGIAAGIQSKEELWAQVKPRIAANKEKMNTLQGYSVMNGDPAAELFFESGKLNRIRLESLILVTDGLFFPVSLADQSNGQAEEEMVNRIAAKGLQSYADWLIALEKGDPECIRYPRFKISDDKSGIWLQLN</sequence>
<dbReference type="Pfam" id="PF13672">
    <property type="entry name" value="PP2C_2"/>
    <property type="match status" value="1"/>
</dbReference>